<dbReference type="OrthoDB" id="10458327at2759"/>
<comment type="caution">
    <text evidence="1">Lacks conserved residue(s) required for the propagation of feature annotation.</text>
</comment>
<keyword evidence="2" id="KW-0732">Signal</keyword>
<dbReference type="InterPro" id="IPR001789">
    <property type="entry name" value="Sig_transdc_resp-reg_receiver"/>
</dbReference>
<dbReference type="STRING" id="44941.A0A397UZ11"/>
<feature type="chain" id="PRO_5017423353" description="Response regulatory domain-containing protein" evidence="2">
    <location>
        <begin position="21"/>
        <end position="161"/>
    </location>
</feature>
<comment type="caution">
    <text evidence="4">The sequence shown here is derived from an EMBL/GenBank/DDBJ whole genome shotgun (WGS) entry which is preliminary data.</text>
</comment>
<evidence type="ECO:0000256" key="1">
    <source>
        <dbReference type="PROSITE-ProRule" id="PRU00169"/>
    </source>
</evidence>
<dbReference type="AlphaFoldDB" id="A0A397UZ11"/>
<evidence type="ECO:0000259" key="3">
    <source>
        <dbReference type="PROSITE" id="PS50110"/>
    </source>
</evidence>
<protein>
    <recommendedName>
        <fullName evidence="3">Response regulatory domain-containing protein</fullName>
    </recommendedName>
</protein>
<dbReference type="Proteomes" id="UP000266673">
    <property type="component" value="Unassembled WGS sequence"/>
</dbReference>
<sequence length="161" mass="19151">MLLKSKFFFILNAFLGLDKGADDYLVKPFSSRELVARIHANIELSLLRRKIFFHRYKQEDTKQLLFSITNMITGISKLDLNKILLYVAREIYRRLPCERISIIPNEQSNNNKIVVPGGKDSEYLTPVINPFSEINDNTVMEIIHHVERQKFRHWYFFRYIL</sequence>
<feature type="domain" description="Response regulatory" evidence="3">
    <location>
        <begin position="1"/>
        <end position="42"/>
    </location>
</feature>
<proteinExistence type="predicted"/>
<evidence type="ECO:0000256" key="2">
    <source>
        <dbReference type="SAM" id="SignalP"/>
    </source>
</evidence>
<keyword evidence="5" id="KW-1185">Reference proteome</keyword>
<feature type="signal peptide" evidence="2">
    <location>
        <begin position="1"/>
        <end position="20"/>
    </location>
</feature>
<evidence type="ECO:0000313" key="4">
    <source>
        <dbReference type="EMBL" id="RIB12456.1"/>
    </source>
</evidence>
<dbReference type="PROSITE" id="PS50110">
    <property type="entry name" value="RESPONSE_REGULATORY"/>
    <property type="match status" value="1"/>
</dbReference>
<gene>
    <name evidence="4" type="ORF">C2G38_24898</name>
</gene>
<dbReference type="EMBL" id="QKWP01001023">
    <property type="protein sequence ID" value="RIB12456.1"/>
    <property type="molecule type" value="Genomic_DNA"/>
</dbReference>
<dbReference type="InterPro" id="IPR011006">
    <property type="entry name" value="CheY-like_superfamily"/>
</dbReference>
<evidence type="ECO:0000313" key="5">
    <source>
        <dbReference type="Proteomes" id="UP000266673"/>
    </source>
</evidence>
<reference evidence="4 5" key="1">
    <citation type="submission" date="2018-06" db="EMBL/GenBank/DDBJ databases">
        <title>Comparative genomics reveals the genomic features of Rhizophagus irregularis, R. cerebriforme, R. diaphanum and Gigaspora rosea, and their symbiotic lifestyle signature.</title>
        <authorList>
            <person name="Morin E."/>
            <person name="San Clemente H."/>
            <person name="Chen E.C.H."/>
            <person name="De La Providencia I."/>
            <person name="Hainaut M."/>
            <person name="Kuo A."/>
            <person name="Kohler A."/>
            <person name="Murat C."/>
            <person name="Tang N."/>
            <person name="Roy S."/>
            <person name="Loubradou J."/>
            <person name="Henrissat B."/>
            <person name="Grigoriev I.V."/>
            <person name="Corradi N."/>
            <person name="Roux C."/>
            <person name="Martin F.M."/>
        </authorList>
    </citation>
    <scope>NUCLEOTIDE SEQUENCE [LARGE SCALE GENOMIC DNA]</scope>
    <source>
        <strain evidence="4 5">DAOM 194757</strain>
    </source>
</reference>
<organism evidence="4 5">
    <name type="scientific">Gigaspora rosea</name>
    <dbReference type="NCBI Taxonomy" id="44941"/>
    <lineage>
        <taxon>Eukaryota</taxon>
        <taxon>Fungi</taxon>
        <taxon>Fungi incertae sedis</taxon>
        <taxon>Mucoromycota</taxon>
        <taxon>Glomeromycotina</taxon>
        <taxon>Glomeromycetes</taxon>
        <taxon>Diversisporales</taxon>
        <taxon>Gigasporaceae</taxon>
        <taxon>Gigaspora</taxon>
    </lineage>
</organism>
<dbReference type="GO" id="GO:0000160">
    <property type="term" value="P:phosphorelay signal transduction system"/>
    <property type="evidence" value="ECO:0007669"/>
    <property type="project" value="InterPro"/>
</dbReference>
<dbReference type="SUPFAM" id="SSF52172">
    <property type="entry name" value="CheY-like"/>
    <property type="match status" value="1"/>
</dbReference>
<name>A0A397UZ11_9GLOM</name>
<dbReference type="Gene3D" id="6.10.250.690">
    <property type="match status" value="1"/>
</dbReference>
<accession>A0A397UZ11</accession>